<dbReference type="Gene3D" id="3.40.720.10">
    <property type="entry name" value="Alkaline Phosphatase, subunit A"/>
    <property type="match status" value="1"/>
</dbReference>
<dbReference type="InterPro" id="IPR000917">
    <property type="entry name" value="Sulfatase_N"/>
</dbReference>
<evidence type="ECO:0000259" key="1">
    <source>
        <dbReference type="Pfam" id="PF00884"/>
    </source>
</evidence>
<comment type="caution">
    <text evidence="2">The sequence shown here is derived from an EMBL/GenBank/DDBJ whole genome shotgun (WGS) entry which is preliminary data.</text>
</comment>
<dbReference type="PANTHER" id="PTHR43751">
    <property type="entry name" value="SULFATASE"/>
    <property type="match status" value="1"/>
</dbReference>
<dbReference type="GeneID" id="94350356"/>
<evidence type="ECO:0000313" key="3">
    <source>
        <dbReference type="Proteomes" id="UP000294530"/>
    </source>
</evidence>
<keyword evidence="3" id="KW-1185">Reference proteome</keyword>
<protein>
    <recommendedName>
        <fullName evidence="1">Sulfatase N-terminal domain-containing protein</fullName>
    </recommendedName>
</protein>
<proteinExistence type="predicted"/>
<sequence length="302" mass="35128">MKAMAKKKYNITKWVEEKRKFRWGVHDDLSFQLLGDLLVEKKHEQRQRVARGEFKKPTFVTHYTISSHETFKSWPTWYDKADKPDFSVMFKGDARAERIERYMKVRYFTDLELGKFMDRMEQEGIFNDTIVILAGDHGQAPEVQVVNSHEESVTRVPLAIIAEGRLGDAVGKVFDDVAVHYDLLNTIADITGLPKDGFVQDGVGRSLKRKIPSGQRVVYANDPTRKMAVMRGHQRLHYDAVADAMFLHDTELDYFMSLNLLPLLSDKEREDWVNMREDGRQITAYYKKRWDENCLLAVTCKD</sequence>
<accession>A0A976IC54</accession>
<dbReference type="AlphaFoldDB" id="A0A976IC54"/>
<dbReference type="InterPro" id="IPR017850">
    <property type="entry name" value="Alkaline_phosphatase_core_sf"/>
</dbReference>
<name>A0A976IC54_BRELC</name>
<dbReference type="Pfam" id="PF00884">
    <property type="entry name" value="Sulfatase"/>
    <property type="match status" value="1"/>
</dbReference>
<dbReference type="KEGG" id="blac:94350356"/>
<dbReference type="PANTHER" id="PTHR43751:SF3">
    <property type="entry name" value="SULFATASE N-TERMINAL DOMAIN-CONTAINING PROTEIN"/>
    <property type="match status" value="1"/>
</dbReference>
<dbReference type="InterPro" id="IPR052701">
    <property type="entry name" value="GAG_Ulvan_Degrading_Sulfatases"/>
</dbReference>
<dbReference type="RefSeq" id="XP_067816202.1">
    <property type="nucleotide sequence ID" value="XM_067964685.1"/>
</dbReference>
<gene>
    <name evidence="2" type="ORF">CCR75_006617</name>
</gene>
<evidence type="ECO:0000313" key="2">
    <source>
        <dbReference type="EMBL" id="TDH66703.1"/>
    </source>
</evidence>
<dbReference type="OrthoDB" id="96314at2759"/>
<organism evidence="2 3">
    <name type="scientific">Bremia lactucae</name>
    <name type="common">Lettuce downy mildew</name>
    <dbReference type="NCBI Taxonomy" id="4779"/>
    <lineage>
        <taxon>Eukaryota</taxon>
        <taxon>Sar</taxon>
        <taxon>Stramenopiles</taxon>
        <taxon>Oomycota</taxon>
        <taxon>Peronosporomycetes</taxon>
        <taxon>Peronosporales</taxon>
        <taxon>Peronosporaceae</taxon>
        <taxon>Bremia</taxon>
    </lineage>
</organism>
<reference evidence="2 3" key="1">
    <citation type="journal article" date="2021" name="Genome Biol.">
        <title>AFLAP: assembly-free linkage analysis pipeline using k-mers from genome sequencing data.</title>
        <authorList>
            <person name="Fletcher K."/>
            <person name="Zhang L."/>
            <person name="Gil J."/>
            <person name="Han R."/>
            <person name="Cavanaugh K."/>
            <person name="Michelmore R."/>
        </authorList>
    </citation>
    <scope>NUCLEOTIDE SEQUENCE [LARGE SCALE GENOMIC DNA]</scope>
    <source>
        <strain evidence="2 3">SF5</strain>
    </source>
</reference>
<dbReference type="EMBL" id="SHOA02000006">
    <property type="protein sequence ID" value="TDH66703.1"/>
    <property type="molecule type" value="Genomic_DNA"/>
</dbReference>
<feature type="domain" description="Sulfatase N-terminal" evidence="1">
    <location>
        <begin position="50"/>
        <end position="192"/>
    </location>
</feature>
<dbReference type="SUPFAM" id="SSF53649">
    <property type="entry name" value="Alkaline phosphatase-like"/>
    <property type="match status" value="1"/>
</dbReference>
<dbReference type="Proteomes" id="UP000294530">
    <property type="component" value="Unassembled WGS sequence"/>
</dbReference>